<dbReference type="Proteomes" id="UP001064048">
    <property type="component" value="Chromosome 3"/>
</dbReference>
<comment type="caution">
    <text evidence="1">The sequence shown here is derived from an EMBL/GenBank/DDBJ whole genome shotgun (WGS) entry which is preliminary data.</text>
</comment>
<evidence type="ECO:0000313" key="1">
    <source>
        <dbReference type="EMBL" id="KAI8428188.1"/>
    </source>
</evidence>
<accession>A0ACC0JVV0</accession>
<proteinExistence type="predicted"/>
<keyword evidence="2" id="KW-1185">Reference proteome</keyword>
<name>A0ACC0JVV0_CHOFU</name>
<organism evidence="1 2">
    <name type="scientific">Choristoneura fumiferana</name>
    <name type="common">Spruce budworm moth</name>
    <name type="synonym">Archips fumiferana</name>
    <dbReference type="NCBI Taxonomy" id="7141"/>
    <lineage>
        <taxon>Eukaryota</taxon>
        <taxon>Metazoa</taxon>
        <taxon>Ecdysozoa</taxon>
        <taxon>Arthropoda</taxon>
        <taxon>Hexapoda</taxon>
        <taxon>Insecta</taxon>
        <taxon>Pterygota</taxon>
        <taxon>Neoptera</taxon>
        <taxon>Endopterygota</taxon>
        <taxon>Lepidoptera</taxon>
        <taxon>Glossata</taxon>
        <taxon>Ditrysia</taxon>
        <taxon>Tortricoidea</taxon>
        <taxon>Tortricidae</taxon>
        <taxon>Tortricinae</taxon>
        <taxon>Choristoneura</taxon>
    </lineage>
</organism>
<gene>
    <name evidence="1" type="ORF">MSG28_002423</name>
</gene>
<feature type="non-terminal residue" evidence="1">
    <location>
        <position position="288"/>
    </location>
</feature>
<protein>
    <submittedName>
        <fullName evidence="1">Uncharacterized protein</fullName>
    </submittedName>
</protein>
<sequence>MSETEVTCRLCMSTETLTDLFKIDGDTTLDQKVQFCIDLKMSVRDGLPVLICRSCEKNIKKFYNFKQKCLYVDSKLKTMNNCSFTANKHIPEEPNLDNIKMECELFNKLSSELHNSFDSWLPDEVGAEFCSQYFNNSSFFKTEDTKPTLEQTNELKTNNSKMQIIKKTKQKRKNVSSYKIHQCEICGRIVKNKSVLTKHMVTHSGIKQYSCKLCSKSFTRAEHKVIHMRTHLGIKPYVCEFCGRSFTKRQDLVRHMKIHSDERKFKCLQCDKRFKRSSDVHSHMRTHT</sequence>
<reference evidence="1 2" key="1">
    <citation type="journal article" date="2022" name="Genome Biol. Evol.">
        <title>The Spruce Budworm Genome: Reconstructing the Evolutionary History of Antifreeze Proteins.</title>
        <authorList>
            <person name="Beliveau C."/>
            <person name="Gagne P."/>
            <person name="Picq S."/>
            <person name="Vernygora O."/>
            <person name="Keeling C.I."/>
            <person name="Pinkney K."/>
            <person name="Doucet D."/>
            <person name="Wen F."/>
            <person name="Johnston J.S."/>
            <person name="Maaroufi H."/>
            <person name="Boyle B."/>
            <person name="Laroche J."/>
            <person name="Dewar K."/>
            <person name="Juretic N."/>
            <person name="Blackburn G."/>
            <person name="Nisole A."/>
            <person name="Brunet B."/>
            <person name="Brandao M."/>
            <person name="Lumley L."/>
            <person name="Duan J."/>
            <person name="Quan G."/>
            <person name="Lucarotti C.J."/>
            <person name="Roe A.D."/>
            <person name="Sperling F.A.H."/>
            <person name="Levesque R.C."/>
            <person name="Cusson M."/>
        </authorList>
    </citation>
    <scope>NUCLEOTIDE SEQUENCE [LARGE SCALE GENOMIC DNA]</scope>
    <source>
        <strain evidence="1">Glfc:IPQL:Cfum</strain>
    </source>
</reference>
<evidence type="ECO:0000313" key="2">
    <source>
        <dbReference type="Proteomes" id="UP001064048"/>
    </source>
</evidence>
<dbReference type="EMBL" id="CM046103">
    <property type="protein sequence ID" value="KAI8428188.1"/>
    <property type="molecule type" value="Genomic_DNA"/>
</dbReference>